<dbReference type="Gene3D" id="3.90.1150.140">
    <property type="match status" value="1"/>
</dbReference>
<feature type="domain" description="Peptidoglycan beta-N-acetylmuramidase NamZ C-terminal" evidence="3">
    <location>
        <begin position="253"/>
        <end position="391"/>
    </location>
</feature>
<proteinExistence type="predicted"/>
<dbReference type="PANTHER" id="PTHR42915">
    <property type="entry name" value="HYPOTHETICAL 460 KDA PROTEIN IN FEUA-SIGW INTERGENIC REGION [PRECURSOR]"/>
    <property type="match status" value="1"/>
</dbReference>
<evidence type="ECO:0000313" key="5">
    <source>
        <dbReference type="Proteomes" id="UP000626370"/>
    </source>
</evidence>
<evidence type="ECO:0000259" key="2">
    <source>
        <dbReference type="Pfam" id="PF07075"/>
    </source>
</evidence>
<feature type="domain" description="Peptidoglycan beta-N-acetylmuramidase NamZ N-terminal" evidence="2">
    <location>
        <begin position="50"/>
        <end position="248"/>
    </location>
</feature>
<evidence type="ECO:0008006" key="6">
    <source>
        <dbReference type="Google" id="ProtNLM"/>
    </source>
</evidence>
<feature type="signal peptide" evidence="1">
    <location>
        <begin position="1"/>
        <end position="30"/>
    </location>
</feature>
<keyword evidence="1" id="KW-0732">Signal</keyword>
<dbReference type="PANTHER" id="PTHR42915:SF1">
    <property type="entry name" value="PEPTIDOGLYCAN BETA-N-ACETYLMURAMIDASE NAMZ"/>
    <property type="match status" value="1"/>
</dbReference>
<dbReference type="InterPro" id="IPR008302">
    <property type="entry name" value="NamZ"/>
</dbReference>
<dbReference type="PIRSF" id="PIRSF016719">
    <property type="entry name" value="UCP016719"/>
    <property type="match status" value="1"/>
</dbReference>
<dbReference type="InterPro" id="IPR048502">
    <property type="entry name" value="NamZ_N"/>
</dbReference>
<dbReference type="Proteomes" id="UP000626370">
    <property type="component" value="Unassembled WGS sequence"/>
</dbReference>
<dbReference type="EMBL" id="BNAH01000013">
    <property type="protein sequence ID" value="GHE98658.1"/>
    <property type="molecule type" value="Genomic_DNA"/>
</dbReference>
<evidence type="ECO:0000256" key="1">
    <source>
        <dbReference type="SAM" id="SignalP"/>
    </source>
</evidence>
<evidence type="ECO:0000313" key="4">
    <source>
        <dbReference type="EMBL" id="GHE98658.1"/>
    </source>
</evidence>
<dbReference type="Pfam" id="PF20732">
    <property type="entry name" value="NamZ_C"/>
    <property type="match status" value="1"/>
</dbReference>
<sequence length="392" mass="44210">MIINMKFFTLVLKYSAFFAVLLSFSSQSQSVIVAADQWNLYQPLLKDKKVGLVVNQTSSVNGQHLVDFFLSKKVNVQTIFAPEHGFRGDHDAGATVENNIDARTKLPIISIYGKHKKPSIEVLADLDVILFDIQDVGVRFYTYLSSMHYMMEAAADAGIKFIVLDRPNPNIEFVDGPILEERFKSFVGMHPIPILHGMTLGELALMIKGEGWLNTQKTLDLQVVSIKNYTRNSRYSLPIKPSPNLPNDQAIQLYPSLTFFEPTHVSLGRGTDFPFQVLGHNQHFTGNFNFTPVSMPGAAVKPKLMDQKLTGLDLRQSEVKGLDLRLFIQWYTLFKASDAEFFTSESFMDKLAGTDKLRKMIIDGKTADEISATWQHGVSQFKAQRAPYLLYQ</sequence>
<accession>A0ABQ3J2X7</accession>
<protein>
    <recommendedName>
        <fullName evidence="6">DUF1343 domain-containing protein</fullName>
    </recommendedName>
</protein>
<feature type="chain" id="PRO_5046455928" description="DUF1343 domain-containing protein" evidence="1">
    <location>
        <begin position="31"/>
        <end position="392"/>
    </location>
</feature>
<organism evidence="4 5">
    <name type="scientific">Thalassotalea profundi</name>
    <dbReference type="NCBI Taxonomy" id="2036687"/>
    <lineage>
        <taxon>Bacteria</taxon>
        <taxon>Pseudomonadati</taxon>
        <taxon>Pseudomonadota</taxon>
        <taxon>Gammaproteobacteria</taxon>
        <taxon>Alteromonadales</taxon>
        <taxon>Colwelliaceae</taxon>
        <taxon>Thalassotalea</taxon>
    </lineage>
</organism>
<dbReference type="Pfam" id="PF07075">
    <property type="entry name" value="NamZ_N"/>
    <property type="match status" value="1"/>
</dbReference>
<gene>
    <name evidence="4" type="ORF">GCM10011501_30270</name>
</gene>
<evidence type="ECO:0000259" key="3">
    <source>
        <dbReference type="Pfam" id="PF20732"/>
    </source>
</evidence>
<name>A0ABQ3J2X7_9GAMM</name>
<dbReference type="InterPro" id="IPR048503">
    <property type="entry name" value="NamZ_C"/>
</dbReference>
<comment type="caution">
    <text evidence="4">The sequence shown here is derived from an EMBL/GenBank/DDBJ whole genome shotgun (WGS) entry which is preliminary data.</text>
</comment>
<reference evidence="5" key="1">
    <citation type="journal article" date="2019" name="Int. J. Syst. Evol. Microbiol.">
        <title>The Global Catalogue of Microorganisms (GCM) 10K type strain sequencing project: providing services to taxonomists for standard genome sequencing and annotation.</title>
        <authorList>
            <consortium name="The Broad Institute Genomics Platform"/>
            <consortium name="The Broad Institute Genome Sequencing Center for Infectious Disease"/>
            <person name="Wu L."/>
            <person name="Ma J."/>
        </authorList>
    </citation>
    <scope>NUCLEOTIDE SEQUENCE [LARGE SCALE GENOMIC DNA]</scope>
    <source>
        <strain evidence="5">CGMCC 1.15922</strain>
    </source>
</reference>
<keyword evidence="5" id="KW-1185">Reference proteome</keyword>
<dbReference type="Gene3D" id="3.40.50.12170">
    <property type="entry name" value="Uncharacterised protein PF07075, DUF1343"/>
    <property type="match status" value="1"/>
</dbReference>